<dbReference type="PANTHER" id="PTHR44167:SF24">
    <property type="entry name" value="SERINE_THREONINE-PROTEIN KINASE CHK2"/>
    <property type="match status" value="1"/>
</dbReference>
<reference evidence="3 5" key="1">
    <citation type="submission" date="2015-11" db="EMBL/GenBank/DDBJ databases">
        <title>Genomic analysis of 38 Legionella species identifies large and diverse effector repertoires.</title>
        <authorList>
            <person name="Burstein D."/>
            <person name="Amaro F."/>
            <person name="Zusman T."/>
            <person name="Lifshitz Z."/>
            <person name="Cohen O."/>
            <person name="Gilbert J.A."/>
            <person name="Pupko T."/>
            <person name="Shuman H.A."/>
            <person name="Segal G."/>
        </authorList>
    </citation>
    <scope>NUCLEOTIDE SEQUENCE [LARGE SCALE GENOMIC DNA]</scope>
    <source>
        <strain evidence="3 5">CDC#1407-AL-14</strain>
    </source>
</reference>
<evidence type="ECO:0000313" key="5">
    <source>
        <dbReference type="Proteomes" id="UP000054735"/>
    </source>
</evidence>
<dbReference type="PANTHER" id="PTHR44167">
    <property type="entry name" value="OVARIAN-SPECIFIC SERINE/THREONINE-PROTEIN KINASE LOK-RELATED"/>
    <property type="match status" value="1"/>
</dbReference>
<dbReference type="OrthoDB" id="9801841at2"/>
<feature type="region of interest" description="Disordered" evidence="1">
    <location>
        <begin position="359"/>
        <end position="401"/>
    </location>
</feature>
<dbReference type="SMART" id="SM00220">
    <property type="entry name" value="S_TKc"/>
    <property type="match status" value="1"/>
</dbReference>
<evidence type="ECO:0000313" key="6">
    <source>
        <dbReference type="Proteomes" id="UP000255066"/>
    </source>
</evidence>
<dbReference type="InterPro" id="IPR011009">
    <property type="entry name" value="Kinase-like_dom_sf"/>
</dbReference>
<evidence type="ECO:0000313" key="3">
    <source>
        <dbReference type="EMBL" id="KTC73054.1"/>
    </source>
</evidence>
<dbReference type="Proteomes" id="UP000054735">
    <property type="component" value="Unassembled WGS sequence"/>
</dbReference>
<sequence length="401" mass="45379">MIEIDLTCLDEITKPLLKTLLASTKDPLFGQGIYYISLYSDLLPAGENKIVIPVLLKNAFLVTPSKNHPGEYNLEIFSNQIGAGAFAKVYESEGKVKVHQDFKFVKRAADKERVIKAVHYDESERNKVAKEAQRANLGDALKCKPALFSSNHWAFLVMKKAKGITLERLINQMRIREINPTLRELITVTRAILLQIDTVQQKRYAHRDIKPANVMVDLPNGCATLVDFAFAKELKKPKITCHHNRGTRLFAAPEVYEDGELTAQCDDFAAGLSLAELWGDTYLDFIANTGNEKLLYKRNREETFTNLYAQMNVPETIKAILDTIIYGLTRYDPEKRLSCRDCIALCDQLLKEPNLDTLIYTPPTPEEREQQFDEISSENPDDYSSQSPQSSGSWEASAYCV</sequence>
<dbReference type="GO" id="GO:0004674">
    <property type="term" value="F:protein serine/threonine kinase activity"/>
    <property type="evidence" value="ECO:0007669"/>
    <property type="project" value="UniProtKB-EC"/>
</dbReference>
<dbReference type="InterPro" id="IPR008271">
    <property type="entry name" value="Ser/Thr_kinase_AS"/>
</dbReference>
<keyword evidence="4" id="KW-0808">Transferase</keyword>
<dbReference type="RefSeq" id="WP_058523198.1">
    <property type="nucleotide sequence ID" value="NZ_CAAAHV010000008.1"/>
</dbReference>
<dbReference type="Pfam" id="PF00069">
    <property type="entry name" value="Pkinase"/>
    <property type="match status" value="1"/>
</dbReference>
<gene>
    <name evidence="4" type="primary">prkC</name>
    <name evidence="3" type="synonym">lok</name>
    <name evidence="3" type="ORF">Lbir_1106</name>
    <name evidence="4" type="ORF">NCTC12437_02154</name>
</gene>
<dbReference type="InterPro" id="IPR000719">
    <property type="entry name" value="Prot_kinase_dom"/>
</dbReference>
<dbReference type="PROSITE" id="PS00108">
    <property type="entry name" value="PROTEIN_KINASE_ST"/>
    <property type="match status" value="1"/>
</dbReference>
<dbReference type="PROSITE" id="PS50011">
    <property type="entry name" value="PROTEIN_KINASE_DOM"/>
    <property type="match status" value="1"/>
</dbReference>
<dbReference type="Proteomes" id="UP000255066">
    <property type="component" value="Unassembled WGS sequence"/>
</dbReference>
<organism evidence="4 6">
    <name type="scientific">Legionella birminghamensis</name>
    <dbReference type="NCBI Taxonomy" id="28083"/>
    <lineage>
        <taxon>Bacteria</taxon>
        <taxon>Pseudomonadati</taxon>
        <taxon>Pseudomonadota</taxon>
        <taxon>Gammaproteobacteria</taxon>
        <taxon>Legionellales</taxon>
        <taxon>Legionellaceae</taxon>
        <taxon>Legionella</taxon>
    </lineage>
</organism>
<evidence type="ECO:0000256" key="1">
    <source>
        <dbReference type="SAM" id="MobiDB-lite"/>
    </source>
</evidence>
<dbReference type="AlphaFoldDB" id="A0A378IB17"/>
<evidence type="ECO:0000259" key="2">
    <source>
        <dbReference type="PROSITE" id="PS50011"/>
    </source>
</evidence>
<protein>
    <submittedName>
        <fullName evidence="4">Serine/threonine-protein kinase</fullName>
        <ecNumber evidence="4">2.7.11.1</ecNumber>
    </submittedName>
</protein>
<keyword evidence="4" id="KW-0418">Kinase</keyword>
<feature type="domain" description="Protein kinase" evidence="2">
    <location>
        <begin position="75"/>
        <end position="350"/>
    </location>
</feature>
<name>A0A378IB17_9GAMM</name>
<dbReference type="EMBL" id="LNXT01000014">
    <property type="protein sequence ID" value="KTC73054.1"/>
    <property type="molecule type" value="Genomic_DNA"/>
</dbReference>
<proteinExistence type="predicted"/>
<dbReference type="SUPFAM" id="SSF56112">
    <property type="entry name" value="Protein kinase-like (PK-like)"/>
    <property type="match status" value="1"/>
</dbReference>
<dbReference type="GO" id="GO:0005524">
    <property type="term" value="F:ATP binding"/>
    <property type="evidence" value="ECO:0007669"/>
    <property type="project" value="InterPro"/>
</dbReference>
<dbReference type="STRING" id="28083.Lbir_1106"/>
<feature type="compositionally biased region" description="Low complexity" evidence="1">
    <location>
        <begin position="384"/>
        <end position="393"/>
    </location>
</feature>
<dbReference type="EMBL" id="UGNW01000001">
    <property type="protein sequence ID" value="STX32369.1"/>
    <property type="molecule type" value="Genomic_DNA"/>
</dbReference>
<reference evidence="4 6" key="2">
    <citation type="submission" date="2018-06" db="EMBL/GenBank/DDBJ databases">
        <authorList>
            <consortium name="Pathogen Informatics"/>
            <person name="Doyle S."/>
        </authorList>
    </citation>
    <scope>NUCLEOTIDE SEQUENCE [LARGE SCALE GENOMIC DNA]</scope>
    <source>
        <strain evidence="4 6">NCTC12437</strain>
    </source>
</reference>
<dbReference type="EC" id="2.7.11.1" evidence="4"/>
<keyword evidence="5" id="KW-1185">Reference proteome</keyword>
<dbReference type="Gene3D" id="1.10.510.10">
    <property type="entry name" value="Transferase(Phosphotransferase) domain 1"/>
    <property type="match status" value="1"/>
</dbReference>
<evidence type="ECO:0000313" key="4">
    <source>
        <dbReference type="EMBL" id="STX32369.1"/>
    </source>
</evidence>
<accession>A0A378IB17</accession>